<evidence type="ECO:0000256" key="5">
    <source>
        <dbReference type="ARBA" id="ARBA00023136"/>
    </source>
</evidence>
<sequence>LSIFCIFLSYPASGLHKHLSEMADSTRPGDVSYPDTNGSSFKNAVTNGPVVDHIKSEAARTEQELRELKNARVTPSTTTATGQHLTYYHSLLYSLLSWEQPRATAASFATVVTFIFAARYLPLLRWFFKFVYVALGFTAAAELGGRLVLSQGLASSFRPRKYYTIPKETIEGVYEDLEQLLNFVLLEFQRILFAENIVHTVAAFAAAFSAYWLIKWLPFWGLSLIAVTIAYIGPLVYMNNREVIDAQIENLQEVVNSQAHQLKDLAEERTSHATGLVKQYVDGYSAKAQEYIGQRRSVSPQMTKVSTPEPVIKKEIDTEPAFKTTDFPEAPKEEPVAVKEEPVAVADSIEHPASSVEKEPLLAA</sequence>
<dbReference type="GeneID" id="26808956"/>
<dbReference type="RefSeq" id="XP_015406099.1">
    <property type="nucleotide sequence ID" value="XM_015552408.1"/>
</dbReference>
<organism evidence="9 10">
    <name type="scientific">Aspergillus nomiae NRRL (strain ATCC 15546 / NRRL 13137 / CBS 260.88 / M93)</name>
    <dbReference type="NCBI Taxonomy" id="1509407"/>
    <lineage>
        <taxon>Eukaryota</taxon>
        <taxon>Fungi</taxon>
        <taxon>Dikarya</taxon>
        <taxon>Ascomycota</taxon>
        <taxon>Pezizomycotina</taxon>
        <taxon>Eurotiomycetes</taxon>
        <taxon>Eurotiomycetidae</taxon>
        <taxon>Eurotiales</taxon>
        <taxon>Aspergillaceae</taxon>
        <taxon>Aspergillus</taxon>
        <taxon>Aspergillus subgen. Circumdati</taxon>
    </lineage>
</organism>
<dbReference type="PROSITE" id="PS50845">
    <property type="entry name" value="RETICULON"/>
    <property type="match status" value="1"/>
</dbReference>
<proteinExistence type="predicted"/>
<feature type="compositionally biased region" description="Basic and acidic residues" evidence="7">
    <location>
        <begin position="329"/>
        <end position="342"/>
    </location>
</feature>
<evidence type="ECO:0000256" key="2">
    <source>
        <dbReference type="ARBA" id="ARBA00022692"/>
    </source>
</evidence>
<feature type="domain" description="Reticulon" evidence="8">
    <location>
        <begin position="92"/>
        <end position="289"/>
    </location>
</feature>
<feature type="transmembrane region" description="Helical" evidence="6">
    <location>
        <begin position="219"/>
        <end position="238"/>
    </location>
</feature>
<dbReference type="AlphaFoldDB" id="A0A0L1J040"/>
<feature type="transmembrane region" description="Helical" evidence="6">
    <location>
        <begin position="127"/>
        <end position="149"/>
    </location>
</feature>
<dbReference type="OrthoDB" id="567788at2759"/>
<comment type="subcellular location">
    <subcellularLocation>
        <location evidence="1 6">Endoplasmic reticulum membrane</location>
        <topology evidence="1 6">Multi-pass membrane protein</topology>
    </subcellularLocation>
</comment>
<keyword evidence="3 6" id="KW-0256">Endoplasmic reticulum</keyword>
<feature type="transmembrane region" description="Helical" evidence="6">
    <location>
        <begin position="191"/>
        <end position="213"/>
    </location>
</feature>
<gene>
    <name evidence="9" type="ORF">ANOM_007152</name>
</gene>
<name>A0A0L1J040_ASPN3</name>
<feature type="transmembrane region" description="Helical" evidence="6">
    <location>
        <begin position="103"/>
        <end position="121"/>
    </location>
</feature>
<evidence type="ECO:0000256" key="6">
    <source>
        <dbReference type="RuleBase" id="RU363132"/>
    </source>
</evidence>
<accession>A0A0L1J040</accession>
<keyword evidence="10" id="KW-1185">Reference proteome</keyword>
<evidence type="ECO:0000256" key="7">
    <source>
        <dbReference type="SAM" id="MobiDB-lite"/>
    </source>
</evidence>
<reference evidence="9 10" key="1">
    <citation type="submission" date="2014-06" db="EMBL/GenBank/DDBJ databases">
        <title>The Genome of the Aflatoxigenic Filamentous Fungus Aspergillus nomius.</title>
        <authorList>
            <person name="Moore M.G."/>
            <person name="Shannon B.M."/>
            <person name="Brian M.M."/>
        </authorList>
    </citation>
    <scope>NUCLEOTIDE SEQUENCE [LARGE SCALE GENOMIC DNA]</scope>
    <source>
        <strain evidence="9 10">NRRL 13137</strain>
    </source>
</reference>
<evidence type="ECO:0000256" key="3">
    <source>
        <dbReference type="ARBA" id="ARBA00022824"/>
    </source>
</evidence>
<protein>
    <recommendedName>
        <fullName evidence="6">Reticulon-like protein</fullName>
    </recommendedName>
</protein>
<evidence type="ECO:0000313" key="9">
    <source>
        <dbReference type="EMBL" id="KNG85176.1"/>
    </source>
</evidence>
<evidence type="ECO:0000313" key="10">
    <source>
        <dbReference type="Proteomes" id="UP000037505"/>
    </source>
</evidence>
<comment type="caution">
    <text evidence="9">The sequence shown here is derived from an EMBL/GenBank/DDBJ whole genome shotgun (WGS) entry which is preliminary data.</text>
</comment>
<feature type="non-terminal residue" evidence="9">
    <location>
        <position position="1"/>
    </location>
</feature>
<dbReference type="InterPro" id="IPR003388">
    <property type="entry name" value="Reticulon"/>
</dbReference>
<dbReference type="STRING" id="1509407.A0A0L1J040"/>
<evidence type="ECO:0000259" key="8">
    <source>
        <dbReference type="PROSITE" id="PS50845"/>
    </source>
</evidence>
<evidence type="ECO:0000256" key="1">
    <source>
        <dbReference type="ARBA" id="ARBA00004477"/>
    </source>
</evidence>
<keyword evidence="5 6" id="KW-0472">Membrane</keyword>
<keyword evidence="4 6" id="KW-1133">Transmembrane helix</keyword>
<evidence type="ECO:0000256" key="4">
    <source>
        <dbReference type="ARBA" id="ARBA00022989"/>
    </source>
</evidence>
<dbReference type="EMBL" id="JNOM01000169">
    <property type="protein sequence ID" value="KNG85176.1"/>
    <property type="molecule type" value="Genomic_DNA"/>
</dbReference>
<feature type="region of interest" description="Disordered" evidence="7">
    <location>
        <begin position="316"/>
        <end position="364"/>
    </location>
</feature>
<keyword evidence="2 6" id="KW-0812">Transmembrane</keyword>
<dbReference type="Proteomes" id="UP000037505">
    <property type="component" value="Unassembled WGS sequence"/>
</dbReference>
<dbReference type="GO" id="GO:0005789">
    <property type="term" value="C:endoplasmic reticulum membrane"/>
    <property type="evidence" value="ECO:0007669"/>
    <property type="project" value="UniProtKB-SubCell"/>
</dbReference>
<dbReference type="Pfam" id="PF02453">
    <property type="entry name" value="Reticulon"/>
    <property type="match status" value="1"/>
</dbReference>